<feature type="region of interest" description="Disordered" evidence="1">
    <location>
        <begin position="154"/>
        <end position="216"/>
    </location>
</feature>
<keyword evidence="3" id="KW-0695">RNA-directed DNA polymerase</keyword>
<dbReference type="PANTHER" id="PTHR37984:SF5">
    <property type="entry name" value="PROTEIN NYNRIN-LIKE"/>
    <property type="match status" value="1"/>
</dbReference>
<dbReference type="EMBL" id="BKCJ010008898">
    <property type="protein sequence ID" value="GEU84462.1"/>
    <property type="molecule type" value="Genomic_DNA"/>
</dbReference>
<feature type="region of interest" description="Disordered" evidence="1">
    <location>
        <begin position="490"/>
        <end position="526"/>
    </location>
</feature>
<dbReference type="GO" id="GO:0003964">
    <property type="term" value="F:RNA-directed DNA polymerase activity"/>
    <property type="evidence" value="ECO:0007669"/>
    <property type="project" value="UniProtKB-KW"/>
</dbReference>
<sequence>MADLHFNNDHNKVAYLLKPKESQSFHPIIDFMNALYIMYALTANPTINASLVRQFWGSASKVSLPDGMKGLVATIDGTSYTITEAFIRSALHRTKFLMYPRFLQIILDTETEDTTPYPAPLVTKKIFANMRHYQGPDMPLLAHMLNQGEPALVQAQPQEVSPPPPSPVVEPHPSTDPMPSPPRQSSPSPIPFGPAPSSGVASIDPIPEIPSSSRPTKPVLEKMMTLVVALFLGDHLRIATLEAELKATKILHRDEVVLFAKRIKKLESKLKTKKRKLQSSFGLDFADAAIPAAGWVSVGGTDPAVVTSAGGADPADVVVSAGDVDSAGTFISAGVSVTAGPSVASAPSSPIRDPAKGKEIATPFSPRVAEEQEKEIRASAEQSTPRQAELDRFALNLTNEEWIGLVDQVWANPTLSAKLLGADVSKDTFSVRMVELMNQRRKAIAKIKAKAKRDKPPTPAQQKEYMRAFVKNQSTAVYTTGAVDLATAKDHHQQLKRSGETLESSESKKLKRSHNTEQLAELSDTTSVSAGATIAAGDPIYVVPSVPAVPSISAASSIPAETPIAAGVSTTAGVSESASVPIIDLLDSPPKATSLPLDPTIAEQAVPLRKSSKKKSMARRRNLPRPSQLESAALPFDEDDPEAEFKKYLRPVSDDDEPVEPVSLSLYKLERATGIGLGLWSDLRTLITAREDRDASIIWDDQDQWEIRSWRFYALPGIHGRIVGIKSLLDAVGINAPQVYVNTTLMNMHAGTRSVMAIALRIGYYWPTMHKDARSLIKGIDIAGPFPEGPGKVKFLIIAIDYFTKWIEAKPVATITSNQIKKFMWDNIVCRFGLPGEIILDNGKQLWDNPFKDWCEKLSEIDMPTLRSAEVDLVENDEALGINLDLLEEKREQASIREAKMEKYYNSKVRVQVLNRETLCTVTTMQAVRKTYRSWAPNGKECTKLQKHLERAHIS</sequence>
<evidence type="ECO:0000256" key="1">
    <source>
        <dbReference type="SAM" id="MobiDB-lite"/>
    </source>
</evidence>
<dbReference type="InterPro" id="IPR050951">
    <property type="entry name" value="Retrovirus_Pol_polyprotein"/>
</dbReference>
<gene>
    <name evidence="3" type="ORF">Tci_056440</name>
</gene>
<feature type="compositionally biased region" description="Pro residues" evidence="1">
    <location>
        <begin position="160"/>
        <end position="194"/>
    </location>
</feature>
<dbReference type="AlphaFoldDB" id="A0A6L2NH76"/>
<organism evidence="3">
    <name type="scientific">Tanacetum cinerariifolium</name>
    <name type="common">Dalmatian daisy</name>
    <name type="synonym">Chrysanthemum cinerariifolium</name>
    <dbReference type="NCBI Taxonomy" id="118510"/>
    <lineage>
        <taxon>Eukaryota</taxon>
        <taxon>Viridiplantae</taxon>
        <taxon>Streptophyta</taxon>
        <taxon>Embryophyta</taxon>
        <taxon>Tracheophyta</taxon>
        <taxon>Spermatophyta</taxon>
        <taxon>Magnoliopsida</taxon>
        <taxon>eudicotyledons</taxon>
        <taxon>Gunneridae</taxon>
        <taxon>Pentapetalae</taxon>
        <taxon>asterids</taxon>
        <taxon>campanulids</taxon>
        <taxon>Asterales</taxon>
        <taxon>Asteraceae</taxon>
        <taxon>Asteroideae</taxon>
        <taxon>Anthemideae</taxon>
        <taxon>Anthemidinae</taxon>
        <taxon>Tanacetum</taxon>
    </lineage>
</organism>
<feature type="region of interest" description="Disordered" evidence="1">
    <location>
        <begin position="593"/>
        <end position="636"/>
    </location>
</feature>
<dbReference type="InterPro" id="IPR001584">
    <property type="entry name" value="Integrase_cat-core"/>
</dbReference>
<dbReference type="GO" id="GO:0015074">
    <property type="term" value="P:DNA integration"/>
    <property type="evidence" value="ECO:0007669"/>
    <property type="project" value="InterPro"/>
</dbReference>
<dbReference type="SUPFAM" id="SSF53098">
    <property type="entry name" value="Ribonuclease H-like"/>
    <property type="match status" value="1"/>
</dbReference>
<dbReference type="InterPro" id="IPR012337">
    <property type="entry name" value="RNaseH-like_sf"/>
</dbReference>
<feature type="compositionally biased region" description="Basic and acidic residues" evidence="1">
    <location>
        <begin position="368"/>
        <end position="378"/>
    </location>
</feature>
<dbReference type="GO" id="GO:0003676">
    <property type="term" value="F:nucleic acid binding"/>
    <property type="evidence" value="ECO:0007669"/>
    <property type="project" value="InterPro"/>
</dbReference>
<feature type="region of interest" description="Disordered" evidence="1">
    <location>
        <begin position="364"/>
        <end position="385"/>
    </location>
</feature>
<evidence type="ECO:0000259" key="2">
    <source>
        <dbReference type="PROSITE" id="PS50994"/>
    </source>
</evidence>
<accession>A0A6L2NH76</accession>
<name>A0A6L2NH76_TANCI</name>
<feature type="domain" description="Integrase catalytic" evidence="2">
    <location>
        <begin position="763"/>
        <end position="858"/>
    </location>
</feature>
<evidence type="ECO:0000313" key="3">
    <source>
        <dbReference type="EMBL" id="GEU84462.1"/>
    </source>
</evidence>
<proteinExistence type="predicted"/>
<feature type="compositionally biased region" description="Basic and acidic residues" evidence="1">
    <location>
        <begin position="490"/>
        <end position="508"/>
    </location>
</feature>
<reference evidence="3" key="1">
    <citation type="journal article" date="2019" name="Sci. Rep.">
        <title>Draft genome of Tanacetum cinerariifolium, the natural source of mosquito coil.</title>
        <authorList>
            <person name="Yamashiro T."/>
            <person name="Shiraishi A."/>
            <person name="Satake H."/>
            <person name="Nakayama K."/>
        </authorList>
    </citation>
    <scope>NUCLEOTIDE SEQUENCE</scope>
</reference>
<dbReference type="Gene3D" id="3.30.420.10">
    <property type="entry name" value="Ribonuclease H-like superfamily/Ribonuclease H"/>
    <property type="match status" value="1"/>
</dbReference>
<dbReference type="InterPro" id="IPR036397">
    <property type="entry name" value="RNaseH_sf"/>
</dbReference>
<feature type="compositionally biased region" description="Low complexity" evidence="1">
    <location>
        <begin position="202"/>
        <end position="215"/>
    </location>
</feature>
<keyword evidence="3" id="KW-0808">Transferase</keyword>
<keyword evidence="3" id="KW-0548">Nucleotidyltransferase</keyword>
<dbReference type="PROSITE" id="PS50994">
    <property type="entry name" value="INTEGRASE"/>
    <property type="match status" value="1"/>
</dbReference>
<protein>
    <submittedName>
        <fullName evidence="3">Reverse transcriptase domain-containing protein</fullName>
    </submittedName>
</protein>
<comment type="caution">
    <text evidence="3">The sequence shown here is derived from an EMBL/GenBank/DDBJ whole genome shotgun (WGS) entry which is preliminary data.</text>
</comment>
<dbReference type="PANTHER" id="PTHR37984">
    <property type="entry name" value="PROTEIN CBG26694"/>
    <property type="match status" value="1"/>
</dbReference>
<feature type="compositionally biased region" description="Basic residues" evidence="1">
    <location>
        <begin position="610"/>
        <end position="623"/>
    </location>
</feature>